<proteinExistence type="predicted"/>
<dbReference type="GO" id="GO:0006261">
    <property type="term" value="P:DNA-templated DNA replication"/>
    <property type="evidence" value="ECO:0007669"/>
    <property type="project" value="TreeGrafter"/>
</dbReference>
<dbReference type="STRING" id="699218.HMPREF0889_1095"/>
<dbReference type="InterPro" id="IPR027417">
    <property type="entry name" value="P-loop_NTPase"/>
</dbReference>
<keyword evidence="2" id="KW-0548">Nucleotidyltransferase</keyword>
<evidence type="ECO:0000256" key="2">
    <source>
        <dbReference type="ARBA" id="ARBA00022695"/>
    </source>
</evidence>
<dbReference type="GO" id="GO:0003677">
    <property type="term" value="F:DNA binding"/>
    <property type="evidence" value="ECO:0007669"/>
    <property type="project" value="InterPro"/>
</dbReference>
<dbReference type="EMBL" id="AFIJ01000007">
    <property type="protein sequence ID" value="EGL42117.1"/>
    <property type="molecule type" value="Genomic_DNA"/>
</dbReference>
<dbReference type="GO" id="GO:0009360">
    <property type="term" value="C:DNA polymerase III complex"/>
    <property type="evidence" value="ECO:0007669"/>
    <property type="project" value="TreeGrafter"/>
</dbReference>
<comment type="caution">
    <text evidence="5">The sequence shown here is derived from an EMBL/GenBank/DDBJ whole genome shotgun (WGS) entry which is preliminary data.</text>
</comment>
<dbReference type="PANTHER" id="PTHR34388:SF1">
    <property type="entry name" value="DNA POLYMERASE III SUBUNIT DELTA"/>
    <property type="match status" value="1"/>
</dbReference>
<evidence type="ECO:0000256" key="1">
    <source>
        <dbReference type="ARBA" id="ARBA00022679"/>
    </source>
</evidence>
<keyword evidence="4" id="KW-0239">DNA-directed DNA polymerase</keyword>
<dbReference type="eggNOG" id="COG1466">
    <property type="taxonomic scope" value="Bacteria"/>
</dbReference>
<dbReference type="Gene3D" id="1.20.272.10">
    <property type="match status" value="1"/>
</dbReference>
<dbReference type="NCBIfam" id="TIGR01128">
    <property type="entry name" value="holA"/>
    <property type="match status" value="1"/>
</dbReference>
<protein>
    <submittedName>
        <fullName evidence="5">DNA polymerase III, delta subunit</fullName>
    </submittedName>
</protein>
<reference evidence="5" key="2">
    <citation type="submission" date="2009-12" db="EMBL/GenBank/DDBJ databases">
        <authorList>
            <person name="Madupu R."/>
            <person name="Durkin A.S."/>
            <person name="Torralba M."/>
            <person name="Methe B."/>
            <person name="Sutton G.G."/>
            <person name="Strausberg R.L."/>
            <person name="Nelson K.E."/>
        </authorList>
    </citation>
    <scope>NUCLEOTIDE SEQUENCE</scope>
    <source>
        <strain evidence="5">28L</strain>
    </source>
</reference>
<dbReference type="AlphaFoldDB" id="D3LVT8"/>
<dbReference type="GO" id="GO:0003887">
    <property type="term" value="F:DNA-directed DNA polymerase activity"/>
    <property type="evidence" value="ECO:0007669"/>
    <property type="project" value="UniProtKB-KW"/>
</dbReference>
<dbReference type="Proteomes" id="UP000003242">
    <property type="component" value="Unassembled WGS sequence"/>
</dbReference>
<accession>D3LVT8</accession>
<keyword evidence="3" id="KW-0235">DNA replication</keyword>
<dbReference type="PANTHER" id="PTHR34388">
    <property type="entry name" value="DNA POLYMERASE III SUBUNIT DELTA"/>
    <property type="match status" value="1"/>
</dbReference>
<dbReference type="OrthoDB" id="1622572at2"/>
<dbReference type="EMBL" id="ADGP01000021">
    <property type="protein sequence ID" value="EFD93741.1"/>
    <property type="molecule type" value="Genomic_DNA"/>
</dbReference>
<dbReference type="RefSeq" id="WP_007390578.1">
    <property type="nucleotide sequence ID" value="NZ_ADGP01000021.1"/>
</dbReference>
<evidence type="ECO:0000313" key="6">
    <source>
        <dbReference type="EMBL" id="EGL42117.1"/>
    </source>
</evidence>
<dbReference type="InterPro" id="IPR005790">
    <property type="entry name" value="DNA_polIII_delta"/>
</dbReference>
<reference evidence="6 8" key="3">
    <citation type="submission" date="2011-04" db="EMBL/GenBank/DDBJ databases">
        <authorList>
            <person name="Harkins D.M."/>
            <person name="Madupu R."/>
            <person name="Durkin A.S."/>
            <person name="Torralba M."/>
            <person name="Methe B."/>
            <person name="Sutton G.G."/>
            <person name="Nelson K.E."/>
        </authorList>
    </citation>
    <scope>NUCLEOTIDE SEQUENCE [LARGE SCALE GENOMIC DNA]</scope>
    <source>
        <strain evidence="6 8">UPII 199-6</strain>
    </source>
</reference>
<sequence length="337" mass="38805">MKQIAIIYGTESYLRERHRREFLQACRQRAGADMDIQTAERDISLSRLAEMIGETGLFCRAAVTICREDTLLRGKHKGASRKKMTAEEEWFLQRLAHFPEENGLLFYREGMLDEKDPFFRALSALATVWYCPPVSSKEIMRYVNAFFQEQGHTLTAQGTQYLQNLFATWQDISLQYIYTEIQRICLQAEAEAVLDVADLQGMFSGAVEKNIFSFLDFFFSRKTAEIVSFFPGLFNPKVFLKSVGAILTQLHILLEYKELTAMGMSERQAVALMQEINKGCNVKGIVWHLKKKEKYWTIKELRELIAAIFKLQVNLRRGIAKEADMGPLLCLYSSGKR</sequence>
<evidence type="ECO:0000313" key="8">
    <source>
        <dbReference type="Proteomes" id="UP000004018"/>
    </source>
</evidence>
<organism evidence="5 7">
    <name type="scientific">Megasphaera lornae</name>
    <dbReference type="NCBI Taxonomy" id="1000568"/>
    <lineage>
        <taxon>Bacteria</taxon>
        <taxon>Bacillati</taxon>
        <taxon>Bacillota</taxon>
        <taxon>Negativicutes</taxon>
        <taxon>Veillonellales</taxon>
        <taxon>Veillonellaceae</taxon>
        <taxon>Megasphaera</taxon>
    </lineage>
</organism>
<evidence type="ECO:0000313" key="7">
    <source>
        <dbReference type="Proteomes" id="UP000003242"/>
    </source>
</evidence>
<reference evidence="7" key="1">
    <citation type="submission" date="2009-12" db="EMBL/GenBank/DDBJ databases">
        <title>Sequence of Clostridiales genomosp. BVAB3 str. UPII9-5.</title>
        <authorList>
            <person name="Madupu R."/>
            <person name="Durkin A.S."/>
            <person name="Torralba M."/>
            <person name="Methe B."/>
            <person name="Sutton G.G."/>
            <person name="Strausberg R.L."/>
            <person name="Nelson K.E."/>
        </authorList>
    </citation>
    <scope>NUCLEOTIDE SEQUENCE [LARGE SCALE GENOMIC DNA]</scope>
    <source>
        <strain evidence="7">28L</strain>
    </source>
</reference>
<evidence type="ECO:0000256" key="3">
    <source>
        <dbReference type="ARBA" id="ARBA00022705"/>
    </source>
</evidence>
<keyword evidence="8" id="KW-1185">Reference proteome</keyword>
<gene>
    <name evidence="5" type="ORF">HMPREF0889_1095</name>
    <name evidence="6" type="ORF">HMPREF1039_0213</name>
</gene>
<evidence type="ECO:0000256" key="4">
    <source>
        <dbReference type="ARBA" id="ARBA00022932"/>
    </source>
</evidence>
<dbReference type="Gene3D" id="3.40.50.300">
    <property type="entry name" value="P-loop containing nucleotide triphosphate hydrolases"/>
    <property type="match status" value="1"/>
</dbReference>
<evidence type="ECO:0000313" key="5">
    <source>
        <dbReference type="EMBL" id="EFD93741.1"/>
    </source>
</evidence>
<name>D3LVT8_9FIRM</name>
<dbReference type="Proteomes" id="UP000004018">
    <property type="component" value="Unassembled WGS sequence"/>
</dbReference>
<keyword evidence="1" id="KW-0808">Transferase</keyword>